<evidence type="ECO:0000313" key="7">
    <source>
        <dbReference type="EMBL" id="CAE8599060.1"/>
    </source>
</evidence>
<dbReference type="AlphaFoldDB" id="A0A813EEP9"/>
<dbReference type="PANTHER" id="PTHR12608:SF6">
    <property type="entry name" value="PROTEIN PAM71, CHLOROPLASTIC"/>
    <property type="match status" value="1"/>
</dbReference>
<dbReference type="Proteomes" id="UP000654075">
    <property type="component" value="Unassembled WGS sequence"/>
</dbReference>
<dbReference type="Pfam" id="PF01169">
    <property type="entry name" value="GDT1"/>
    <property type="match status" value="2"/>
</dbReference>
<accession>A0A813EEP9</accession>
<feature type="transmembrane region" description="Helical" evidence="6">
    <location>
        <begin position="159"/>
        <end position="183"/>
    </location>
</feature>
<dbReference type="OrthoDB" id="442680at2759"/>
<keyword evidence="5 6" id="KW-0472">Membrane</keyword>
<dbReference type="InterPro" id="IPR049555">
    <property type="entry name" value="GDT1-like_CS"/>
</dbReference>
<dbReference type="GO" id="GO:0016020">
    <property type="term" value="C:membrane"/>
    <property type="evidence" value="ECO:0007669"/>
    <property type="project" value="UniProtKB-SubCell"/>
</dbReference>
<evidence type="ECO:0000256" key="5">
    <source>
        <dbReference type="ARBA" id="ARBA00023136"/>
    </source>
</evidence>
<dbReference type="GO" id="GO:0015085">
    <property type="term" value="F:calcium ion transmembrane transporter activity"/>
    <property type="evidence" value="ECO:0007669"/>
    <property type="project" value="TreeGrafter"/>
</dbReference>
<dbReference type="InterPro" id="IPR001727">
    <property type="entry name" value="GDT1-like"/>
</dbReference>
<comment type="caution">
    <text evidence="6">Lacks conserved residue(s) required for the propagation of feature annotation.</text>
</comment>
<sequence>MTRPPVPVRRSSTTVMTSARQARPIRRLGLAACAAVAACRCLTIQRGCSSSAFLAVPSGSRPPSGPQREPTEGRSFWAASAAALALATGGESAVHAAGIAGVAEVASSEALALNPVDAVVQAFALTFVSEIGDKTFFIAAILAGGSGADGNSKGLGQKALTFVGAISALAVMTLIAVSLGQLFHYVPDLAGGLPLDDYASILAFGYFGVKLLTDASTMSDDSSLDEKSEAEEAVKDLGLPSWVENLSVPPVVLQAFVLVLAAEVGDRSFISAAALSAQGGPPGAASVFIGAIAAHAIATLLAVLLGELISTYVSEKTLTTVGGVLFLFFAATSTANVLGVISK</sequence>
<evidence type="ECO:0000256" key="4">
    <source>
        <dbReference type="ARBA" id="ARBA00022989"/>
    </source>
</evidence>
<dbReference type="GO" id="GO:0032472">
    <property type="term" value="P:Golgi calcium ion transport"/>
    <property type="evidence" value="ECO:0007669"/>
    <property type="project" value="TreeGrafter"/>
</dbReference>
<comment type="similarity">
    <text evidence="2 6">Belongs to the GDT1 family.</text>
</comment>
<comment type="caution">
    <text evidence="7">The sequence shown here is derived from an EMBL/GenBank/DDBJ whole genome shotgun (WGS) entry which is preliminary data.</text>
</comment>
<dbReference type="GO" id="GO:0032468">
    <property type="term" value="P:Golgi calcium ion homeostasis"/>
    <property type="evidence" value="ECO:0007669"/>
    <property type="project" value="TreeGrafter"/>
</dbReference>
<evidence type="ECO:0000256" key="3">
    <source>
        <dbReference type="ARBA" id="ARBA00022692"/>
    </source>
</evidence>
<dbReference type="GO" id="GO:0005794">
    <property type="term" value="C:Golgi apparatus"/>
    <property type="evidence" value="ECO:0007669"/>
    <property type="project" value="TreeGrafter"/>
</dbReference>
<name>A0A813EEP9_POLGL</name>
<organism evidence="7 8">
    <name type="scientific">Polarella glacialis</name>
    <name type="common">Dinoflagellate</name>
    <dbReference type="NCBI Taxonomy" id="89957"/>
    <lineage>
        <taxon>Eukaryota</taxon>
        <taxon>Sar</taxon>
        <taxon>Alveolata</taxon>
        <taxon>Dinophyceae</taxon>
        <taxon>Suessiales</taxon>
        <taxon>Suessiaceae</taxon>
        <taxon>Polarella</taxon>
    </lineage>
</organism>
<feature type="transmembrane region" description="Helical" evidence="6">
    <location>
        <begin position="285"/>
        <end position="306"/>
    </location>
</feature>
<comment type="subcellular location">
    <subcellularLocation>
        <location evidence="1 6">Membrane</location>
        <topology evidence="1 6">Multi-pass membrane protein</topology>
    </subcellularLocation>
</comment>
<evidence type="ECO:0000313" key="8">
    <source>
        <dbReference type="Proteomes" id="UP000654075"/>
    </source>
</evidence>
<keyword evidence="4 6" id="KW-1133">Transmembrane helix</keyword>
<dbReference type="EMBL" id="CAJNNV010010815">
    <property type="protein sequence ID" value="CAE8599060.1"/>
    <property type="molecule type" value="Genomic_DNA"/>
</dbReference>
<keyword evidence="8" id="KW-1185">Reference proteome</keyword>
<dbReference type="GO" id="GO:0005384">
    <property type="term" value="F:manganese ion transmembrane transporter activity"/>
    <property type="evidence" value="ECO:0007669"/>
    <property type="project" value="TreeGrafter"/>
</dbReference>
<proteinExistence type="inferred from homology"/>
<keyword evidence="3 6" id="KW-0812">Transmembrane</keyword>
<evidence type="ECO:0000256" key="1">
    <source>
        <dbReference type="ARBA" id="ARBA00004141"/>
    </source>
</evidence>
<reference evidence="7" key="1">
    <citation type="submission" date="2021-02" db="EMBL/GenBank/DDBJ databases">
        <authorList>
            <person name="Dougan E. K."/>
            <person name="Rhodes N."/>
            <person name="Thang M."/>
            <person name="Chan C."/>
        </authorList>
    </citation>
    <scope>NUCLEOTIDE SEQUENCE</scope>
</reference>
<evidence type="ECO:0000256" key="2">
    <source>
        <dbReference type="ARBA" id="ARBA00009190"/>
    </source>
</evidence>
<feature type="transmembrane region" description="Helical" evidence="6">
    <location>
        <begin position="318"/>
        <end position="341"/>
    </location>
</feature>
<gene>
    <name evidence="7" type="ORF">PGLA1383_LOCUS17433</name>
</gene>
<protein>
    <recommendedName>
        <fullName evidence="6">GDT1 family protein</fullName>
    </recommendedName>
</protein>
<evidence type="ECO:0000256" key="6">
    <source>
        <dbReference type="RuleBase" id="RU365102"/>
    </source>
</evidence>
<dbReference type="PANTHER" id="PTHR12608">
    <property type="entry name" value="TRANSMEMBRANE PROTEIN HTP-1 RELATED"/>
    <property type="match status" value="1"/>
</dbReference>
<dbReference type="PROSITE" id="PS01214">
    <property type="entry name" value="UPF0016"/>
    <property type="match status" value="1"/>
</dbReference>